<keyword evidence="2" id="KW-1185">Reference proteome</keyword>
<organism evidence="1 2">
    <name type="scientific">Mycobacterium phage DarthPhader</name>
    <dbReference type="NCBI Taxonomy" id="1912975"/>
    <lineage>
        <taxon>Viruses</taxon>
        <taxon>Duplodnaviria</taxon>
        <taxon>Heunggongvirae</taxon>
        <taxon>Uroviricota</taxon>
        <taxon>Caudoviricetes</taxon>
        <taxon>Refugevirus</taxon>
        <taxon>Refugevirus darthphader</taxon>
    </lineage>
</organism>
<dbReference type="Pfam" id="PF23887">
    <property type="entry name" value="Phage_Gene47"/>
    <property type="match status" value="1"/>
</dbReference>
<dbReference type="InterPro" id="IPR056973">
    <property type="entry name" value="Phage_L5_Gp47"/>
</dbReference>
<evidence type="ECO:0000313" key="1">
    <source>
        <dbReference type="EMBL" id="AOZ61285.1"/>
    </source>
</evidence>
<evidence type="ECO:0000313" key="2">
    <source>
        <dbReference type="Proteomes" id="UP000226155"/>
    </source>
</evidence>
<reference evidence="2" key="1">
    <citation type="submission" date="2016-08" db="EMBL/GenBank/DDBJ databases">
        <authorList>
            <person name="Seilhamer J.J."/>
        </authorList>
    </citation>
    <scope>NUCLEOTIDE SEQUENCE [LARGE SCALE GENOMIC DNA]</scope>
</reference>
<gene>
    <name evidence="1" type="ORF">SEA_DARTHPHADER_45</name>
</gene>
<dbReference type="Proteomes" id="UP000226155">
    <property type="component" value="Segment"/>
</dbReference>
<accession>A0A1I9S3Z1</accession>
<proteinExistence type="predicted"/>
<name>A0A1I9S3Z1_9CAUD</name>
<sequence>MAQRATVVNMEDRFMILHGEPMLDTDEGVLIIQYQDGTSRTINWDKVFDFYYMSAEETAALGDEDDDE</sequence>
<protein>
    <submittedName>
        <fullName evidence="1">Uncharacterized protein</fullName>
    </submittedName>
</protein>
<dbReference type="EMBL" id="KX657793">
    <property type="protein sequence ID" value="AOZ61285.1"/>
    <property type="molecule type" value="Genomic_DNA"/>
</dbReference>